<evidence type="ECO:0000313" key="9">
    <source>
        <dbReference type="Proteomes" id="UP001159042"/>
    </source>
</evidence>
<gene>
    <name evidence="8" type="ORF">NQ315_016057</name>
</gene>
<dbReference type="PANTHER" id="PTHR10510:SF11">
    <property type="entry name" value="CYTOCHROME C OXIDASE SUBUNIT 7A, MITOCHONDRIAL"/>
    <property type="match status" value="1"/>
</dbReference>
<evidence type="ECO:0000256" key="2">
    <source>
        <dbReference type="ARBA" id="ARBA00009331"/>
    </source>
</evidence>
<evidence type="ECO:0000313" key="8">
    <source>
        <dbReference type="EMBL" id="KAJ8914903.1"/>
    </source>
</evidence>
<keyword evidence="7" id="KW-1133">Transmembrane helix</keyword>
<comment type="subcellular location">
    <subcellularLocation>
        <location evidence="1">Mitochondrion inner membrane</location>
    </subcellularLocation>
</comment>
<feature type="transmembrane region" description="Helical" evidence="7">
    <location>
        <begin position="61"/>
        <end position="86"/>
    </location>
</feature>
<reference evidence="8 9" key="1">
    <citation type="journal article" date="2023" name="Insect Mol. Biol.">
        <title>Genome sequencing provides insights into the evolution of gene families encoding plant cell wall-degrading enzymes in longhorned beetles.</title>
        <authorList>
            <person name="Shin N.R."/>
            <person name="Okamura Y."/>
            <person name="Kirsch R."/>
            <person name="Pauchet Y."/>
        </authorList>
    </citation>
    <scope>NUCLEOTIDE SEQUENCE [LARGE SCALE GENOMIC DNA]</scope>
    <source>
        <strain evidence="8">EAD_L_NR</strain>
    </source>
</reference>
<keyword evidence="9" id="KW-1185">Reference proteome</keyword>
<evidence type="ECO:0000256" key="6">
    <source>
        <dbReference type="ARBA" id="ARBA00023136"/>
    </source>
</evidence>
<dbReference type="SUPFAM" id="SSF81419">
    <property type="entry name" value="Mitochondrial cytochrome c oxidase subunit VIIa"/>
    <property type="match status" value="1"/>
</dbReference>
<evidence type="ECO:0000256" key="4">
    <source>
        <dbReference type="ARBA" id="ARBA00022946"/>
    </source>
</evidence>
<dbReference type="GO" id="GO:0045277">
    <property type="term" value="C:respiratory chain complex IV"/>
    <property type="evidence" value="ECO:0007669"/>
    <property type="project" value="InterPro"/>
</dbReference>
<evidence type="ECO:0000256" key="5">
    <source>
        <dbReference type="ARBA" id="ARBA00023128"/>
    </source>
</evidence>
<dbReference type="EMBL" id="JANEYG010000061">
    <property type="protein sequence ID" value="KAJ8914903.1"/>
    <property type="molecule type" value="Genomic_DNA"/>
</dbReference>
<protein>
    <recommendedName>
        <fullName evidence="10">Cytochrome c oxidase subunit VIIa</fullName>
    </recommendedName>
</protein>
<keyword evidence="6 7" id="KW-0472">Membrane</keyword>
<evidence type="ECO:0008006" key="10">
    <source>
        <dbReference type="Google" id="ProtNLM"/>
    </source>
</evidence>
<dbReference type="GO" id="GO:0006123">
    <property type="term" value="P:mitochondrial electron transport, cytochrome c to oxygen"/>
    <property type="evidence" value="ECO:0007669"/>
    <property type="project" value="InterPro"/>
</dbReference>
<evidence type="ECO:0000256" key="7">
    <source>
        <dbReference type="SAM" id="Phobius"/>
    </source>
</evidence>
<dbReference type="GO" id="GO:0005743">
    <property type="term" value="C:mitochondrial inner membrane"/>
    <property type="evidence" value="ECO:0007669"/>
    <property type="project" value="UniProtKB-SubCell"/>
</dbReference>
<comment type="similarity">
    <text evidence="2">Belongs to the cytochrome c oxidase VIIa family.</text>
</comment>
<dbReference type="InterPro" id="IPR036539">
    <property type="entry name" value="Cyt_c_oxidase_su7a_sf"/>
</dbReference>
<keyword evidence="7" id="KW-0812">Transmembrane</keyword>
<dbReference type="GO" id="GO:0002082">
    <property type="term" value="P:regulation of oxidative phosphorylation"/>
    <property type="evidence" value="ECO:0007669"/>
    <property type="project" value="TreeGrafter"/>
</dbReference>
<dbReference type="FunFam" id="4.10.91.10:FF:000001">
    <property type="entry name" value="Cytochrome c oxidase subunit 7A1, mitochondrial"/>
    <property type="match status" value="1"/>
</dbReference>
<organism evidence="8 9">
    <name type="scientific">Exocentrus adspersus</name>
    <dbReference type="NCBI Taxonomy" id="1586481"/>
    <lineage>
        <taxon>Eukaryota</taxon>
        <taxon>Metazoa</taxon>
        <taxon>Ecdysozoa</taxon>
        <taxon>Arthropoda</taxon>
        <taxon>Hexapoda</taxon>
        <taxon>Insecta</taxon>
        <taxon>Pterygota</taxon>
        <taxon>Neoptera</taxon>
        <taxon>Endopterygota</taxon>
        <taxon>Coleoptera</taxon>
        <taxon>Polyphaga</taxon>
        <taxon>Cucujiformia</taxon>
        <taxon>Chrysomeloidea</taxon>
        <taxon>Cerambycidae</taxon>
        <taxon>Lamiinae</taxon>
        <taxon>Acanthocinini</taxon>
        <taxon>Exocentrus</taxon>
    </lineage>
</organism>
<dbReference type="GO" id="GO:0097250">
    <property type="term" value="P:mitochondrial respirasome assembly"/>
    <property type="evidence" value="ECO:0007669"/>
    <property type="project" value="TreeGrafter"/>
</dbReference>
<dbReference type="AlphaFoldDB" id="A0AAV8VL07"/>
<keyword evidence="5" id="KW-0496">Mitochondrion</keyword>
<accession>A0AAV8VL07</accession>
<name>A0AAV8VL07_9CUCU</name>
<proteinExistence type="inferred from homology"/>
<dbReference type="Proteomes" id="UP001159042">
    <property type="component" value="Unassembled WGS sequence"/>
</dbReference>
<dbReference type="InterPro" id="IPR003177">
    <property type="entry name" value="Cytc_oxidase_su7a_met"/>
</dbReference>
<evidence type="ECO:0000256" key="1">
    <source>
        <dbReference type="ARBA" id="ARBA00004273"/>
    </source>
</evidence>
<comment type="caution">
    <text evidence="8">The sequence shown here is derived from an EMBL/GenBank/DDBJ whole genome shotgun (WGS) entry which is preliminary data.</text>
</comment>
<evidence type="ECO:0000256" key="3">
    <source>
        <dbReference type="ARBA" id="ARBA00022792"/>
    </source>
</evidence>
<sequence>MSSAVCALKTLYKQSIPGQSTSYASQYSRRYLSDNLKKKYEQFQRQDGIPVYLKGGLSDRILFLLSAALCVIGVVDGTYTMMLMAFPKKKI</sequence>
<keyword evidence="4" id="KW-0809">Transit peptide</keyword>
<keyword evidence="3" id="KW-0999">Mitochondrion inner membrane</keyword>
<dbReference type="Gene3D" id="4.10.91.10">
    <property type="entry name" value="Cytochrome c oxidase, subunit VIIa"/>
    <property type="match status" value="1"/>
</dbReference>
<dbReference type="PANTHER" id="PTHR10510">
    <property type="entry name" value="CYTOCHROME C OXIDASE POLYPEPTIDE 7A"/>
    <property type="match status" value="1"/>
</dbReference>